<evidence type="ECO:0000256" key="3">
    <source>
        <dbReference type="ARBA" id="ARBA00010343"/>
    </source>
</evidence>
<comment type="similarity">
    <text evidence="3">Belongs to the histone H3 family.</text>
</comment>
<proteinExistence type="inferred from homology"/>
<organism evidence="9 10">
    <name type="scientific">Mycena albidolilacea</name>
    <dbReference type="NCBI Taxonomy" id="1033008"/>
    <lineage>
        <taxon>Eukaryota</taxon>
        <taxon>Fungi</taxon>
        <taxon>Dikarya</taxon>
        <taxon>Basidiomycota</taxon>
        <taxon>Agaricomycotina</taxon>
        <taxon>Agaricomycetes</taxon>
        <taxon>Agaricomycetidae</taxon>
        <taxon>Agaricales</taxon>
        <taxon>Marasmiineae</taxon>
        <taxon>Mycenaceae</taxon>
        <taxon>Mycena</taxon>
    </lineage>
</organism>
<protein>
    <submittedName>
        <fullName evidence="9">Histone H3</fullName>
    </submittedName>
</protein>
<dbReference type="CDD" id="cd22911">
    <property type="entry name" value="HFD_H3"/>
    <property type="match status" value="1"/>
</dbReference>
<evidence type="ECO:0000256" key="7">
    <source>
        <dbReference type="ARBA" id="ARBA00023269"/>
    </source>
</evidence>
<dbReference type="GO" id="GO:0046982">
    <property type="term" value="F:protein heterodimerization activity"/>
    <property type="evidence" value="ECO:0007669"/>
    <property type="project" value="InterPro"/>
</dbReference>
<feature type="domain" description="Core Histone H2A/H2B/H3" evidence="8">
    <location>
        <begin position="29"/>
        <end position="116"/>
    </location>
</feature>
<dbReference type="PANTHER" id="PTHR11426">
    <property type="entry name" value="HISTONE H3"/>
    <property type="match status" value="1"/>
</dbReference>
<comment type="subcellular location">
    <subcellularLocation>
        <location evidence="2">Chromosome</location>
    </subcellularLocation>
    <subcellularLocation>
        <location evidence="1">Nucleus</location>
    </subcellularLocation>
</comment>
<dbReference type="GO" id="GO:0005634">
    <property type="term" value="C:nucleus"/>
    <property type="evidence" value="ECO:0007669"/>
    <property type="project" value="UniProtKB-SubCell"/>
</dbReference>
<dbReference type="InterPro" id="IPR009072">
    <property type="entry name" value="Histone-fold"/>
</dbReference>
<dbReference type="GO" id="GO:0003677">
    <property type="term" value="F:DNA binding"/>
    <property type="evidence" value="ECO:0007669"/>
    <property type="project" value="UniProtKB-KW"/>
</dbReference>
<evidence type="ECO:0000313" key="10">
    <source>
        <dbReference type="Proteomes" id="UP001218218"/>
    </source>
</evidence>
<reference evidence="9" key="1">
    <citation type="submission" date="2023-03" db="EMBL/GenBank/DDBJ databases">
        <title>Massive genome expansion in bonnet fungi (Mycena s.s.) driven by repeated elements and novel gene families across ecological guilds.</title>
        <authorList>
            <consortium name="Lawrence Berkeley National Laboratory"/>
            <person name="Harder C.B."/>
            <person name="Miyauchi S."/>
            <person name="Viragh M."/>
            <person name="Kuo A."/>
            <person name="Thoen E."/>
            <person name="Andreopoulos B."/>
            <person name="Lu D."/>
            <person name="Skrede I."/>
            <person name="Drula E."/>
            <person name="Henrissat B."/>
            <person name="Morin E."/>
            <person name="Kohler A."/>
            <person name="Barry K."/>
            <person name="LaButti K."/>
            <person name="Morin E."/>
            <person name="Salamov A."/>
            <person name="Lipzen A."/>
            <person name="Mereny Z."/>
            <person name="Hegedus B."/>
            <person name="Baldrian P."/>
            <person name="Stursova M."/>
            <person name="Weitz H."/>
            <person name="Taylor A."/>
            <person name="Grigoriev I.V."/>
            <person name="Nagy L.G."/>
            <person name="Martin F."/>
            <person name="Kauserud H."/>
        </authorList>
    </citation>
    <scope>NUCLEOTIDE SEQUENCE</scope>
    <source>
        <strain evidence="9">CBHHK002</strain>
    </source>
</reference>
<keyword evidence="7" id="KW-0544">Nucleosome core</keyword>
<evidence type="ECO:0000259" key="8">
    <source>
        <dbReference type="Pfam" id="PF00125"/>
    </source>
</evidence>
<keyword evidence="5" id="KW-0238">DNA-binding</keyword>
<dbReference type="AlphaFoldDB" id="A0AAD7AAF8"/>
<evidence type="ECO:0000256" key="1">
    <source>
        <dbReference type="ARBA" id="ARBA00004123"/>
    </source>
</evidence>
<comment type="caution">
    <text evidence="9">The sequence shown here is derived from an EMBL/GenBank/DDBJ whole genome shotgun (WGS) entry which is preliminary data.</text>
</comment>
<dbReference type="GO" id="GO:0000786">
    <property type="term" value="C:nucleosome"/>
    <property type="evidence" value="ECO:0007669"/>
    <property type="project" value="UniProtKB-KW"/>
</dbReference>
<dbReference type="PRINTS" id="PR00622">
    <property type="entry name" value="HISTONEH3"/>
</dbReference>
<dbReference type="Proteomes" id="UP001218218">
    <property type="component" value="Unassembled WGS sequence"/>
</dbReference>
<dbReference type="InterPro" id="IPR007125">
    <property type="entry name" value="H2A/H2B/H3"/>
</dbReference>
<evidence type="ECO:0000256" key="6">
    <source>
        <dbReference type="ARBA" id="ARBA00023242"/>
    </source>
</evidence>
<feature type="non-terminal residue" evidence="9">
    <location>
        <position position="1"/>
    </location>
</feature>
<evidence type="ECO:0000256" key="2">
    <source>
        <dbReference type="ARBA" id="ARBA00004286"/>
    </source>
</evidence>
<dbReference type="Gene3D" id="1.10.20.10">
    <property type="entry name" value="Histone, subunit A"/>
    <property type="match status" value="1"/>
</dbReference>
<dbReference type="SMART" id="SM00428">
    <property type="entry name" value="H3"/>
    <property type="match status" value="1"/>
</dbReference>
<name>A0AAD7AAF8_9AGAR</name>
<dbReference type="SUPFAM" id="SSF47113">
    <property type="entry name" value="Histone-fold"/>
    <property type="match status" value="1"/>
</dbReference>
<evidence type="ECO:0000256" key="4">
    <source>
        <dbReference type="ARBA" id="ARBA00022454"/>
    </source>
</evidence>
<gene>
    <name evidence="9" type="ORF">DFH08DRAFT_692991</name>
</gene>
<evidence type="ECO:0000256" key="5">
    <source>
        <dbReference type="ARBA" id="ARBA00023125"/>
    </source>
</evidence>
<sequence length="121" mass="13703">GKAPRRQLDAVTLMKHAPVPPKKPHRFRPGTVVLHHIRQYQKTTDLLIKKVPFQCLVKEIAQNYKVDIQFQSTALVALQEATEAFLVSMLEDANHAASHGKCVTVQPKDLVLAIRLCRDRM</sequence>
<keyword evidence="10" id="KW-1185">Reference proteome</keyword>
<dbReference type="Pfam" id="PF00125">
    <property type="entry name" value="Histone"/>
    <property type="match status" value="1"/>
</dbReference>
<dbReference type="EMBL" id="JARIHO010000011">
    <property type="protein sequence ID" value="KAJ7353016.1"/>
    <property type="molecule type" value="Genomic_DNA"/>
</dbReference>
<accession>A0AAD7AAF8</accession>
<evidence type="ECO:0000313" key="9">
    <source>
        <dbReference type="EMBL" id="KAJ7353016.1"/>
    </source>
</evidence>
<dbReference type="InterPro" id="IPR000164">
    <property type="entry name" value="Histone_H3/CENP-A"/>
</dbReference>
<dbReference type="FunFam" id="1.10.20.10:FF:000085">
    <property type="entry name" value="Histone H3.2"/>
    <property type="match status" value="1"/>
</dbReference>
<dbReference type="GO" id="GO:0030527">
    <property type="term" value="F:structural constituent of chromatin"/>
    <property type="evidence" value="ECO:0007669"/>
    <property type="project" value="InterPro"/>
</dbReference>
<keyword evidence="4" id="KW-0158">Chromosome</keyword>
<keyword evidence="6" id="KW-0539">Nucleus</keyword>